<dbReference type="SUPFAM" id="SSF51735">
    <property type="entry name" value="NAD(P)-binding Rossmann-fold domains"/>
    <property type="match status" value="1"/>
</dbReference>
<sequence length="300" mass="30352">MKPLREWLEGRPGVVVHGLASRTGRNQLAALRAQGTRVVAGVSGRQAGTELDGIPLFASTGDACRATGATVALLFVPAEHVRPAALEALEAGVELLVIPAEGVPVMDALVVAEAAGDTLVVGPNSPGLIVPGLIKLGFMPSGRLRPGPVGLVSRSGTLSYEVSLHLAERGIGISTWIGVGGDVAPFLPMREAAELVAADPQTELLVIVGEVGGTGEESVAQSIVDGQLTVPVHAMIVGGRVVGDEPVGHAGAVMLGGAGGYEGKVARLRAAGATVHSTPWELADDIAARLAATPTTIGEQ</sequence>
<protein>
    <submittedName>
        <fullName evidence="5">Succinate--CoA ligase subunit alpha</fullName>
    </submittedName>
</protein>
<dbReference type="Gene3D" id="3.40.50.720">
    <property type="entry name" value="NAD(P)-binding Rossmann-like Domain"/>
    <property type="match status" value="1"/>
</dbReference>
<keyword evidence="3" id="KW-0547">Nucleotide-binding</keyword>
<dbReference type="InterPro" id="IPR036291">
    <property type="entry name" value="NAD(P)-bd_dom_sf"/>
</dbReference>
<reference evidence="6" key="1">
    <citation type="journal article" date="2019" name="Int. J. Syst. Evol. Microbiol.">
        <title>The Global Catalogue of Microorganisms (GCM) 10K type strain sequencing project: providing services to taxonomists for standard genome sequencing and annotation.</title>
        <authorList>
            <consortium name="The Broad Institute Genomics Platform"/>
            <consortium name="The Broad Institute Genome Sequencing Center for Infectious Disease"/>
            <person name="Wu L."/>
            <person name="Ma J."/>
        </authorList>
    </citation>
    <scope>NUCLEOTIDE SEQUENCE [LARGE SCALE GENOMIC DNA]</scope>
    <source>
        <strain evidence="6">JCM 18304</strain>
    </source>
</reference>
<keyword evidence="6" id="KW-1185">Reference proteome</keyword>
<keyword evidence="1" id="KW-0816">Tricarboxylic acid cycle</keyword>
<evidence type="ECO:0000313" key="5">
    <source>
        <dbReference type="EMBL" id="GAA5190244.1"/>
    </source>
</evidence>
<dbReference type="InterPro" id="IPR005811">
    <property type="entry name" value="SUCC_ACL_C"/>
</dbReference>
<dbReference type="SUPFAM" id="SSF52210">
    <property type="entry name" value="Succinyl-CoA synthetase domains"/>
    <property type="match status" value="1"/>
</dbReference>
<keyword evidence="2 5" id="KW-0436">Ligase</keyword>
<evidence type="ECO:0000259" key="4">
    <source>
        <dbReference type="SMART" id="SM00881"/>
    </source>
</evidence>
<evidence type="ECO:0000256" key="2">
    <source>
        <dbReference type="ARBA" id="ARBA00022598"/>
    </source>
</evidence>
<dbReference type="EMBL" id="BAABJQ010000013">
    <property type="protein sequence ID" value="GAA5190244.1"/>
    <property type="molecule type" value="Genomic_DNA"/>
</dbReference>
<dbReference type="InterPro" id="IPR003781">
    <property type="entry name" value="CoA-bd"/>
</dbReference>
<comment type="caution">
    <text evidence="5">The sequence shown here is derived from an EMBL/GenBank/DDBJ whole genome shotgun (WGS) entry which is preliminary data.</text>
</comment>
<dbReference type="GO" id="GO:0016874">
    <property type="term" value="F:ligase activity"/>
    <property type="evidence" value="ECO:0007669"/>
    <property type="project" value="UniProtKB-KW"/>
</dbReference>
<dbReference type="SMART" id="SM00881">
    <property type="entry name" value="CoA_binding"/>
    <property type="match status" value="1"/>
</dbReference>
<proteinExistence type="predicted"/>
<evidence type="ECO:0000256" key="3">
    <source>
        <dbReference type="ARBA" id="ARBA00022741"/>
    </source>
</evidence>
<dbReference type="Proteomes" id="UP001501570">
    <property type="component" value="Unassembled WGS sequence"/>
</dbReference>
<dbReference type="Gene3D" id="3.40.50.261">
    <property type="entry name" value="Succinyl-CoA synthetase domains"/>
    <property type="match status" value="1"/>
</dbReference>
<name>A0ABP9S1I1_9ACTN</name>
<gene>
    <name evidence="5" type="primary">sucD_2</name>
    <name evidence="5" type="ORF">GCM10023322_44980</name>
</gene>
<dbReference type="RefSeq" id="WP_345632521.1">
    <property type="nucleotide sequence ID" value="NZ_BAABJQ010000013.1"/>
</dbReference>
<evidence type="ECO:0000256" key="1">
    <source>
        <dbReference type="ARBA" id="ARBA00022532"/>
    </source>
</evidence>
<feature type="domain" description="CoA-binding" evidence="4">
    <location>
        <begin position="8"/>
        <end position="103"/>
    </location>
</feature>
<dbReference type="PANTHER" id="PTHR11117:SF2">
    <property type="entry name" value="SUCCINATE--COA LIGASE [ADP_GDP-FORMING] SUBUNIT ALPHA, MITOCHONDRIAL"/>
    <property type="match status" value="1"/>
</dbReference>
<dbReference type="InterPro" id="IPR005810">
    <property type="entry name" value="CoA_lig_alpha"/>
</dbReference>
<dbReference type="PANTHER" id="PTHR11117">
    <property type="entry name" value="SUCCINYL-COA LIGASE SUBUNIT ALPHA"/>
    <property type="match status" value="1"/>
</dbReference>
<dbReference type="Pfam" id="PF00549">
    <property type="entry name" value="Ligase_CoA"/>
    <property type="match status" value="1"/>
</dbReference>
<dbReference type="Pfam" id="PF02629">
    <property type="entry name" value="CoA_binding"/>
    <property type="match status" value="1"/>
</dbReference>
<dbReference type="InterPro" id="IPR033847">
    <property type="entry name" value="Citrt_syn/SCS-alpha_CS"/>
</dbReference>
<accession>A0ABP9S1I1</accession>
<organism evidence="5 6">
    <name type="scientific">Rugosimonospora acidiphila</name>
    <dbReference type="NCBI Taxonomy" id="556531"/>
    <lineage>
        <taxon>Bacteria</taxon>
        <taxon>Bacillati</taxon>
        <taxon>Actinomycetota</taxon>
        <taxon>Actinomycetes</taxon>
        <taxon>Micromonosporales</taxon>
        <taxon>Micromonosporaceae</taxon>
        <taxon>Rugosimonospora</taxon>
    </lineage>
</organism>
<dbReference type="PRINTS" id="PR01798">
    <property type="entry name" value="SCOASYNTHASE"/>
</dbReference>
<dbReference type="PROSITE" id="PS01216">
    <property type="entry name" value="SUCCINYL_COA_LIG_1"/>
    <property type="match status" value="1"/>
</dbReference>
<evidence type="ECO:0000313" key="6">
    <source>
        <dbReference type="Proteomes" id="UP001501570"/>
    </source>
</evidence>
<dbReference type="PIRSF" id="PIRSF001553">
    <property type="entry name" value="SucCS_alpha"/>
    <property type="match status" value="1"/>
</dbReference>
<dbReference type="InterPro" id="IPR016102">
    <property type="entry name" value="Succinyl-CoA_synth-like"/>
</dbReference>